<keyword evidence="3" id="KW-0812">Transmembrane</keyword>
<evidence type="ECO:0000256" key="3">
    <source>
        <dbReference type="ARBA" id="ARBA00022692"/>
    </source>
</evidence>
<dbReference type="Proteomes" id="UP000494040">
    <property type="component" value="Unassembled WGS sequence"/>
</dbReference>
<protein>
    <recommendedName>
        <fullName evidence="12">Protein sleepless</fullName>
    </recommendedName>
</protein>
<evidence type="ECO:0000256" key="4">
    <source>
        <dbReference type="ARBA" id="ARBA00022729"/>
    </source>
</evidence>
<comment type="subcellular location">
    <subcellularLocation>
        <location evidence="1">Membrane</location>
        <topology evidence="1">Lipid-anchor</topology>
        <topology evidence="1">GPI-anchor</topology>
    </subcellularLocation>
</comment>
<organism evidence="10 11">
    <name type="scientific">Cimex lectularius</name>
    <name type="common">Bed bug</name>
    <name type="synonym">Acanthia lectularia</name>
    <dbReference type="NCBI Taxonomy" id="79782"/>
    <lineage>
        <taxon>Eukaryota</taxon>
        <taxon>Metazoa</taxon>
        <taxon>Ecdysozoa</taxon>
        <taxon>Arthropoda</taxon>
        <taxon>Hexapoda</taxon>
        <taxon>Insecta</taxon>
        <taxon>Pterygota</taxon>
        <taxon>Neoptera</taxon>
        <taxon>Paraneoptera</taxon>
        <taxon>Hemiptera</taxon>
        <taxon>Heteroptera</taxon>
        <taxon>Panheteroptera</taxon>
        <taxon>Cimicomorpha</taxon>
        <taxon>Cimicidae</taxon>
        <taxon>Cimex</taxon>
    </lineage>
</organism>
<feature type="signal peptide" evidence="9">
    <location>
        <begin position="1"/>
        <end position="23"/>
    </location>
</feature>
<dbReference type="Pfam" id="PF17064">
    <property type="entry name" value="QVR"/>
    <property type="match status" value="1"/>
</dbReference>
<evidence type="ECO:0000256" key="5">
    <source>
        <dbReference type="ARBA" id="ARBA00022989"/>
    </source>
</evidence>
<evidence type="ECO:0008006" key="12">
    <source>
        <dbReference type="Google" id="ProtNLM"/>
    </source>
</evidence>
<dbReference type="InterPro" id="IPR050975">
    <property type="entry name" value="Sleep_regulator"/>
</dbReference>
<keyword evidence="11" id="KW-1185">Reference proteome</keyword>
<evidence type="ECO:0000256" key="1">
    <source>
        <dbReference type="ARBA" id="ARBA00004589"/>
    </source>
</evidence>
<dbReference type="InterPro" id="IPR045860">
    <property type="entry name" value="Snake_toxin-like_sf"/>
</dbReference>
<keyword evidence="5" id="KW-1133">Transmembrane helix</keyword>
<evidence type="ECO:0000256" key="8">
    <source>
        <dbReference type="ARBA" id="ARBA00023288"/>
    </source>
</evidence>
<keyword evidence="2" id="KW-0336">GPI-anchor</keyword>
<dbReference type="GO" id="GO:0030431">
    <property type="term" value="P:sleep"/>
    <property type="evidence" value="ECO:0007669"/>
    <property type="project" value="InterPro"/>
</dbReference>
<keyword evidence="4 9" id="KW-0732">Signal</keyword>
<keyword evidence="7" id="KW-0325">Glycoprotein</keyword>
<dbReference type="Gene3D" id="2.10.60.10">
    <property type="entry name" value="CD59"/>
    <property type="match status" value="1"/>
</dbReference>
<dbReference type="AlphaFoldDB" id="A0A8I6RNE3"/>
<dbReference type="KEGG" id="clec:106665009"/>
<sequence length="135" mass="15074">MTRNVCPLFVICVISSLVQLGWGLDCYKCSTIYYEDCNDLQDISKAEVELCPQNGGQRNFCAKYTFSYDNKKMTQRSCATVDDCNLGLEMLKSMYSIDVLKSCDFCTGKLCNSATNVDVTVTYVVALLTTVCMLL</sequence>
<dbReference type="PANTHER" id="PTHR33562">
    <property type="entry name" value="ATILLA, ISOFORM B-RELATED-RELATED"/>
    <property type="match status" value="1"/>
</dbReference>
<dbReference type="GeneID" id="106665009"/>
<evidence type="ECO:0000256" key="6">
    <source>
        <dbReference type="ARBA" id="ARBA00023136"/>
    </source>
</evidence>
<keyword evidence="8" id="KW-0449">Lipoprotein</keyword>
<reference evidence="10" key="1">
    <citation type="submission" date="2022-01" db="UniProtKB">
        <authorList>
            <consortium name="EnsemblMetazoa"/>
        </authorList>
    </citation>
    <scope>IDENTIFICATION</scope>
</reference>
<dbReference type="RefSeq" id="XP_014246614.1">
    <property type="nucleotide sequence ID" value="XM_014391128.2"/>
</dbReference>
<name>A0A8I6RNE3_CIMLE</name>
<dbReference type="GO" id="GO:0098552">
    <property type="term" value="C:side of membrane"/>
    <property type="evidence" value="ECO:0007669"/>
    <property type="project" value="UniProtKB-KW"/>
</dbReference>
<feature type="chain" id="PRO_5035309730" description="Protein sleepless" evidence="9">
    <location>
        <begin position="24"/>
        <end position="135"/>
    </location>
</feature>
<evidence type="ECO:0000313" key="11">
    <source>
        <dbReference type="Proteomes" id="UP000494040"/>
    </source>
</evidence>
<dbReference type="InterPro" id="IPR031424">
    <property type="entry name" value="QVR-like"/>
</dbReference>
<proteinExistence type="predicted"/>
<evidence type="ECO:0000256" key="2">
    <source>
        <dbReference type="ARBA" id="ARBA00022622"/>
    </source>
</evidence>
<evidence type="ECO:0000313" key="10">
    <source>
        <dbReference type="EnsemblMetazoa" id="XP_014246614.1"/>
    </source>
</evidence>
<dbReference type="EnsemblMetazoa" id="XM_014391128.2">
    <property type="protein sequence ID" value="XP_014246614.1"/>
    <property type="gene ID" value="LOC106665009"/>
</dbReference>
<evidence type="ECO:0000256" key="9">
    <source>
        <dbReference type="SAM" id="SignalP"/>
    </source>
</evidence>
<dbReference type="SUPFAM" id="SSF57302">
    <property type="entry name" value="Snake toxin-like"/>
    <property type="match status" value="1"/>
</dbReference>
<accession>A0A8I6RNE3</accession>
<keyword evidence="6" id="KW-0472">Membrane</keyword>
<dbReference type="GO" id="GO:0032222">
    <property type="term" value="P:regulation of synaptic transmission, cholinergic"/>
    <property type="evidence" value="ECO:0007669"/>
    <property type="project" value="InterPro"/>
</dbReference>
<evidence type="ECO:0000256" key="7">
    <source>
        <dbReference type="ARBA" id="ARBA00023180"/>
    </source>
</evidence>